<name>A0A024GDA7_9STRA</name>
<evidence type="ECO:0000313" key="2">
    <source>
        <dbReference type="Proteomes" id="UP000053237"/>
    </source>
</evidence>
<accession>A0A024GDA7</accession>
<sequence>MSAVCLRQFSASPGLLVLANFFNVQMQMPPCTRMCSCRSSGAIEVVGRLTSTQLAGIYTHSAHTFVTSTAASLSRQKGSLLSERQRHSSLWIEIRTSCTSAK</sequence>
<evidence type="ECO:0000313" key="1">
    <source>
        <dbReference type="EMBL" id="CCI44673.1"/>
    </source>
</evidence>
<organism evidence="1 2">
    <name type="scientific">Albugo candida</name>
    <dbReference type="NCBI Taxonomy" id="65357"/>
    <lineage>
        <taxon>Eukaryota</taxon>
        <taxon>Sar</taxon>
        <taxon>Stramenopiles</taxon>
        <taxon>Oomycota</taxon>
        <taxon>Peronosporomycetes</taxon>
        <taxon>Albuginales</taxon>
        <taxon>Albuginaceae</taxon>
        <taxon>Albugo</taxon>
    </lineage>
</organism>
<dbReference type="EMBL" id="CAIX01000075">
    <property type="protein sequence ID" value="CCI44673.1"/>
    <property type="molecule type" value="Genomic_DNA"/>
</dbReference>
<dbReference type="AlphaFoldDB" id="A0A024GDA7"/>
<proteinExistence type="predicted"/>
<dbReference type="Proteomes" id="UP000053237">
    <property type="component" value="Unassembled WGS sequence"/>
</dbReference>
<comment type="caution">
    <text evidence="1">The sequence shown here is derived from an EMBL/GenBank/DDBJ whole genome shotgun (WGS) entry which is preliminary data.</text>
</comment>
<gene>
    <name evidence="1" type="ORF">BN9_054820</name>
</gene>
<dbReference type="InParanoid" id="A0A024GDA7"/>
<keyword evidence="2" id="KW-1185">Reference proteome</keyword>
<protein>
    <submittedName>
        <fullName evidence="1">Uncharacterized protein</fullName>
    </submittedName>
</protein>
<reference evidence="1 2" key="1">
    <citation type="submission" date="2012-05" db="EMBL/GenBank/DDBJ databases">
        <title>Recombination and specialization in a pathogen metapopulation.</title>
        <authorList>
            <person name="Gardiner A."/>
            <person name="Kemen E."/>
            <person name="Schultz-Larsen T."/>
            <person name="MacLean D."/>
            <person name="Van Oosterhout C."/>
            <person name="Jones J.D.G."/>
        </authorList>
    </citation>
    <scope>NUCLEOTIDE SEQUENCE [LARGE SCALE GENOMIC DNA]</scope>
    <source>
        <strain evidence="1 2">Ac Nc2</strain>
    </source>
</reference>